<dbReference type="CDD" id="cd06530">
    <property type="entry name" value="S26_SPase_I"/>
    <property type="match status" value="1"/>
</dbReference>
<evidence type="ECO:0000313" key="8">
    <source>
        <dbReference type="EMBL" id="QND79595.1"/>
    </source>
</evidence>
<dbReference type="Proteomes" id="UP000515506">
    <property type="component" value="Chromosome"/>
</dbReference>
<dbReference type="Pfam" id="PF10502">
    <property type="entry name" value="Peptidase_S26"/>
    <property type="match status" value="1"/>
</dbReference>
<gene>
    <name evidence="8" type="primary">lepB</name>
    <name evidence="8" type="ORF">H4W19_14775</name>
</gene>
<evidence type="ECO:0000256" key="1">
    <source>
        <dbReference type="ARBA" id="ARBA00000677"/>
    </source>
</evidence>
<organism evidence="8 9">
    <name type="scientific">Pseudoxanthomonas mexicana</name>
    <dbReference type="NCBI Taxonomy" id="128785"/>
    <lineage>
        <taxon>Bacteria</taxon>
        <taxon>Pseudomonadati</taxon>
        <taxon>Pseudomonadota</taxon>
        <taxon>Gammaproteobacteria</taxon>
        <taxon>Lysobacterales</taxon>
        <taxon>Lysobacteraceae</taxon>
        <taxon>Pseudoxanthomonas</taxon>
    </lineage>
</organism>
<dbReference type="PRINTS" id="PR00727">
    <property type="entry name" value="LEADERPTASE"/>
</dbReference>
<comment type="similarity">
    <text evidence="2 6">Belongs to the peptidase S26 family.</text>
</comment>
<reference evidence="8 9" key="1">
    <citation type="submission" date="2020-08" db="EMBL/GenBank/DDBJ databases">
        <title>Streptomycin resistant and MDR strain, P. mexicana.</title>
        <authorList>
            <person name="Ganesh-kumar S."/>
            <person name="Zhe T."/>
            <person name="Yu Z."/>
            <person name="Min Y."/>
        </authorList>
    </citation>
    <scope>NUCLEOTIDE SEQUENCE [LARGE SCALE GENOMIC DNA]</scope>
    <source>
        <strain evidence="8 9">GTZY</strain>
    </source>
</reference>
<evidence type="ECO:0000259" key="7">
    <source>
        <dbReference type="Pfam" id="PF10502"/>
    </source>
</evidence>
<dbReference type="NCBIfam" id="TIGR02227">
    <property type="entry name" value="sigpep_I_bact"/>
    <property type="match status" value="1"/>
</dbReference>
<name>A0ABX6R8Q7_PSEMX</name>
<dbReference type="RefSeq" id="WP_185894923.1">
    <property type="nucleotide sequence ID" value="NZ_CP060028.1"/>
</dbReference>
<comment type="subcellular location">
    <subcellularLocation>
        <location evidence="6">Membrane</location>
        <topology evidence="6">Multi-pass membrane protein</topology>
    </subcellularLocation>
</comment>
<evidence type="ECO:0000256" key="6">
    <source>
        <dbReference type="RuleBase" id="RU362042"/>
    </source>
</evidence>
<proteinExistence type="inferred from homology"/>
<evidence type="ECO:0000256" key="5">
    <source>
        <dbReference type="ARBA" id="ARBA00022801"/>
    </source>
</evidence>
<sequence>MNFKFSTAIVLLIALSISAIAVGLVGLREFAVLRIASASMSPTICDSDIVVAKLYSHDSPDANPENLRDRVVVYSGIGGRLMAKRVLGVGGDIMRYSDVAVVRNGNLALQEKCAAPGLQNPNGELLSNELEVDKSRVFVAGDNLRKSFDSRRFGTVPNSSLIGVVVFQIPSRLRRCSCSSQP</sequence>
<dbReference type="InterPro" id="IPR019758">
    <property type="entry name" value="Pept_S26A_signal_pept_1_CS"/>
</dbReference>
<dbReference type="PANTHER" id="PTHR43390:SF1">
    <property type="entry name" value="CHLOROPLAST PROCESSING PEPTIDASE"/>
    <property type="match status" value="1"/>
</dbReference>
<dbReference type="InterPro" id="IPR000223">
    <property type="entry name" value="Pept_S26A_signal_pept_1"/>
</dbReference>
<accession>A0ABX6R8Q7</accession>
<keyword evidence="9" id="KW-1185">Reference proteome</keyword>
<feature type="domain" description="Peptidase S26" evidence="7">
    <location>
        <begin position="14"/>
        <end position="167"/>
    </location>
</feature>
<protein>
    <recommendedName>
        <fullName evidence="4 6">Signal peptidase I</fullName>
        <ecNumber evidence="3 6">3.4.21.89</ecNumber>
    </recommendedName>
</protein>
<dbReference type="EMBL" id="CP060028">
    <property type="protein sequence ID" value="QND79595.1"/>
    <property type="molecule type" value="Genomic_DNA"/>
</dbReference>
<dbReference type="InterPro" id="IPR036286">
    <property type="entry name" value="LexA/Signal_pep-like_sf"/>
</dbReference>
<evidence type="ECO:0000313" key="9">
    <source>
        <dbReference type="Proteomes" id="UP000515506"/>
    </source>
</evidence>
<evidence type="ECO:0000256" key="3">
    <source>
        <dbReference type="ARBA" id="ARBA00013208"/>
    </source>
</evidence>
<dbReference type="Gene3D" id="2.10.109.10">
    <property type="entry name" value="Umud Fragment, subunit A"/>
    <property type="match status" value="1"/>
</dbReference>
<dbReference type="PANTHER" id="PTHR43390">
    <property type="entry name" value="SIGNAL PEPTIDASE I"/>
    <property type="match status" value="1"/>
</dbReference>
<keyword evidence="5 6" id="KW-0378">Hydrolase</keyword>
<evidence type="ECO:0000256" key="4">
    <source>
        <dbReference type="ARBA" id="ARBA00019232"/>
    </source>
</evidence>
<dbReference type="InterPro" id="IPR019533">
    <property type="entry name" value="Peptidase_S26"/>
</dbReference>
<dbReference type="SUPFAM" id="SSF51306">
    <property type="entry name" value="LexA/Signal peptidase"/>
    <property type="match status" value="1"/>
</dbReference>
<dbReference type="EC" id="3.4.21.89" evidence="3 6"/>
<dbReference type="GO" id="GO:0009003">
    <property type="term" value="F:signal peptidase activity"/>
    <property type="evidence" value="ECO:0007669"/>
    <property type="project" value="UniProtKB-EC"/>
</dbReference>
<dbReference type="PROSITE" id="PS00761">
    <property type="entry name" value="SPASE_I_3"/>
    <property type="match status" value="1"/>
</dbReference>
<evidence type="ECO:0000256" key="2">
    <source>
        <dbReference type="ARBA" id="ARBA00009370"/>
    </source>
</evidence>
<comment type="catalytic activity">
    <reaction evidence="1 6">
        <text>Cleavage of hydrophobic, N-terminal signal or leader sequences from secreted and periplasmic proteins.</text>
        <dbReference type="EC" id="3.4.21.89"/>
    </reaction>
</comment>
<keyword evidence="6" id="KW-0645">Protease</keyword>